<dbReference type="InterPro" id="IPR036390">
    <property type="entry name" value="WH_DNA-bd_sf"/>
</dbReference>
<evidence type="ECO:0000259" key="5">
    <source>
        <dbReference type="PROSITE" id="PS50931"/>
    </source>
</evidence>
<evidence type="ECO:0000256" key="4">
    <source>
        <dbReference type="ARBA" id="ARBA00023163"/>
    </source>
</evidence>
<dbReference type="PRINTS" id="PR00039">
    <property type="entry name" value="HTHLYSR"/>
</dbReference>
<dbReference type="FunFam" id="1.10.10.10:FF:000001">
    <property type="entry name" value="LysR family transcriptional regulator"/>
    <property type="match status" value="1"/>
</dbReference>
<dbReference type="EMBL" id="QWFX01000013">
    <property type="protein sequence ID" value="RIJ28395.1"/>
    <property type="molecule type" value="Genomic_DNA"/>
</dbReference>
<protein>
    <submittedName>
        <fullName evidence="6">LysR family transcriptional regulator</fullName>
    </submittedName>
</protein>
<dbReference type="Gene3D" id="3.40.190.290">
    <property type="match status" value="1"/>
</dbReference>
<sequence>MLRENIVDLMSFIMVARESSFTRAATQIGVSQSALSHSVRGLEERLGVQLLHRTTRKVTPTRLGQQMLERLEPHLGEMEADLARILERKDRPAGTIRIRASRYAEAAILWPKLAPVLRDYPDVQVEVVSEDSSADGAGAPVDAWVSPGERIDEETLAVRISPDFRMLAVAAPAYLEGRKAPKKPQDLTGHACIRLRPPASGGLPVWTFGKAGREVRVRVDGQLSFNAIEHVVDAALEGYGIGHVPEGLVSRALADGRLVTLLDDWCPPFPGYFLYYPQRRKDSAALEVLTDALSHSG</sequence>
<dbReference type="SUPFAM" id="SSF46785">
    <property type="entry name" value="Winged helix' DNA-binding domain"/>
    <property type="match status" value="1"/>
</dbReference>
<evidence type="ECO:0000256" key="1">
    <source>
        <dbReference type="ARBA" id="ARBA00009437"/>
    </source>
</evidence>
<dbReference type="InterPro" id="IPR036388">
    <property type="entry name" value="WH-like_DNA-bd_sf"/>
</dbReference>
<keyword evidence="2" id="KW-0805">Transcription regulation</keyword>
<dbReference type="InterPro" id="IPR058163">
    <property type="entry name" value="LysR-type_TF_proteobact-type"/>
</dbReference>
<dbReference type="Gene3D" id="1.10.10.10">
    <property type="entry name" value="Winged helix-like DNA-binding domain superfamily/Winged helix DNA-binding domain"/>
    <property type="match status" value="1"/>
</dbReference>
<dbReference type="PANTHER" id="PTHR30537:SF1">
    <property type="entry name" value="HTH-TYPE TRANSCRIPTIONAL REGULATOR PGRR"/>
    <property type="match status" value="1"/>
</dbReference>
<dbReference type="Proteomes" id="UP000266385">
    <property type="component" value="Unassembled WGS sequence"/>
</dbReference>
<feature type="domain" description="HTH lysR-type" evidence="5">
    <location>
        <begin position="8"/>
        <end position="61"/>
    </location>
</feature>
<dbReference type="PANTHER" id="PTHR30537">
    <property type="entry name" value="HTH-TYPE TRANSCRIPTIONAL REGULATOR"/>
    <property type="match status" value="1"/>
</dbReference>
<evidence type="ECO:0000313" key="6">
    <source>
        <dbReference type="EMBL" id="RIJ28395.1"/>
    </source>
</evidence>
<dbReference type="GO" id="GO:0043565">
    <property type="term" value="F:sequence-specific DNA binding"/>
    <property type="evidence" value="ECO:0007669"/>
    <property type="project" value="TreeGrafter"/>
</dbReference>
<evidence type="ECO:0000256" key="2">
    <source>
        <dbReference type="ARBA" id="ARBA00023015"/>
    </source>
</evidence>
<reference evidence="6 7" key="1">
    <citation type="submission" date="2018-08" db="EMBL/GenBank/DDBJ databases">
        <title>Henriciella mobilis sp. nov., isolated from seawater.</title>
        <authorList>
            <person name="Cheng H."/>
            <person name="Wu Y.-H."/>
            <person name="Xu X.-W."/>
            <person name="Guo L.-L."/>
        </authorList>
    </citation>
    <scope>NUCLEOTIDE SEQUENCE [LARGE SCALE GENOMIC DNA]</scope>
    <source>
        <strain evidence="6 7">JN25</strain>
    </source>
</reference>
<keyword evidence="4" id="KW-0804">Transcription</keyword>
<evidence type="ECO:0000256" key="3">
    <source>
        <dbReference type="ARBA" id="ARBA00023125"/>
    </source>
</evidence>
<dbReference type="InterPro" id="IPR000847">
    <property type="entry name" value="LysR_HTH_N"/>
</dbReference>
<accession>A0A399REV0</accession>
<dbReference type="InterPro" id="IPR005119">
    <property type="entry name" value="LysR_subst-bd"/>
</dbReference>
<dbReference type="OrthoDB" id="9813056at2"/>
<dbReference type="Pfam" id="PF00126">
    <property type="entry name" value="HTH_1"/>
    <property type="match status" value="1"/>
</dbReference>
<dbReference type="PROSITE" id="PS50931">
    <property type="entry name" value="HTH_LYSR"/>
    <property type="match status" value="1"/>
</dbReference>
<dbReference type="Pfam" id="PF03466">
    <property type="entry name" value="LysR_substrate"/>
    <property type="match status" value="1"/>
</dbReference>
<evidence type="ECO:0000313" key="7">
    <source>
        <dbReference type="Proteomes" id="UP000266385"/>
    </source>
</evidence>
<name>A0A399REV0_9PROT</name>
<keyword evidence="7" id="KW-1185">Reference proteome</keyword>
<dbReference type="RefSeq" id="WP_119376931.1">
    <property type="nucleotide sequence ID" value="NZ_QWFX01000013.1"/>
</dbReference>
<organism evidence="6 7">
    <name type="scientific">Henriciella mobilis</name>
    <dbReference type="NCBI Taxonomy" id="2305467"/>
    <lineage>
        <taxon>Bacteria</taxon>
        <taxon>Pseudomonadati</taxon>
        <taxon>Pseudomonadota</taxon>
        <taxon>Alphaproteobacteria</taxon>
        <taxon>Hyphomonadales</taxon>
        <taxon>Hyphomonadaceae</taxon>
        <taxon>Henriciella</taxon>
    </lineage>
</organism>
<keyword evidence="3" id="KW-0238">DNA-binding</keyword>
<gene>
    <name evidence="6" type="ORF">D1223_13480</name>
</gene>
<comment type="similarity">
    <text evidence="1">Belongs to the LysR transcriptional regulatory family.</text>
</comment>
<dbReference type="SUPFAM" id="SSF53850">
    <property type="entry name" value="Periplasmic binding protein-like II"/>
    <property type="match status" value="1"/>
</dbReference>
<comment type="caution">
    <text evidence="6">The sequence shown here is derived from an EMBL/GenBank/DDBJ whole genome shotgun (WGS) entry which is preliminary data.</text>
</comment>
<dbReference type="GO" id="GO:0006351">
    <property type="term" value="P:DNA-templated transcription"/>
    <property type="evidence" value="ECO:0007669"/>
    <property type="project" value="TreeGrafter"/>
</dbReference>
<proteinExistence type="inferred from homology"/>
<dbReference type="AlphaFoldDB" id="A0A399REV0"/>
<dbReference type="GO" id="GO:0003700">
    <property type="term" value="F:DNA-binding transcription factor activity"/>
    <property type="evidence" value="ECO:0007669"/>
    <property type="project" value="InterPro"/>
</dbReference>